<sequence>DDKWKILPTFSKGHAISVAWLHNSLMPDDEWQLCLDVFVWYVRTKSATTAYGVVGNTETHLVQGIPSLTQIKGAWSGVPTHQKKSLNQFFGTLCKLGHKRFNEIHVFTCANLDKPKRKTLDPTNGSMTEFEFDSLAKLINTSLSAVDWSQQRSLAFYRSKAFSQIRTIVANKLMLATVRRPIQLSVLKWCDLIPV</sequence>
<dbReference type="EMBL" id="JAESWB010000130">
    <property type="protein sequence ID" value="MBL4951984.1"/>
    <property type="molecule type" value="Genomic_DNA"/>
</dbReference>
<protein>
    <submittedName>
        <fullName evidence="1">Uncharacterized protein</fullName>
    </submittedName>
</protein>
<keyword evidence="2" id="KW-1185">Reference proteome</keyword>
<comment type="caution">
    <text evidence="1">The sequence shown here is derived from an EMBL/GenBank/DDBJ whole genome shotgun (WGS) entry which is preliminary data.</text>
</comment>
<organism evidence="1 2">
    <name type="scientific">Neobacillus paridis</name>
    <dbReference type="NCBI Taxonomy" id="2803862"/>
    <lineage>
        <taxon>Bacteria</taxon>
        <taxon>Bacillati</taxon>
        <taxon>Bacillota</taxon>
        <taxon>Bacilli</taxon>
        <taxon>Bacillales</taxon>
        <taxon>Bacillaceae</taxon>
        <taxon>Neobacillus</taxon>
    </lineage>
</organism>
<evidence type="ECO:0000313" key="1">
    <source>
        <dbReference type="EMBL" id="MBL4951984.1"/>
    </source>
</evidence>
<reference evidence="1 2" key="1">
    <citation type="submission" date="2021-01" db="EMBL/GenBank/DDBJ databases">
        <title>Genome public.</title>
        <authorList>
            <person name="Liu C."/>
            <person name="Sun Q."/>
        </authorList>
    </citation>
    <scope>NUCLEOTIDE SEQUENCE [LARGE SCALE GENOMIC DNA]</scope>
    <source>
        <strain evidence="1 2">YIM B02564</strain>
    </source>
</reference>
<proteinExistence type="predicted"/>
<accession>A0ABS1TKY5</accession>
<evidence type="ECO:0000313" key="2">
    <source>
        <dbReference type="Proteomes" id="UP000623967"/>
    </source>
</evidence>
<dbReference type="RefSeq" id="WP_202653265.1">
    <property type="nucleotide sequence ID" value="NZ_JAESWB010000130.1"/>
</dbReference>
<dbReference type="Proteomes" id="UP000623967">
    <property type="component" value="Unassembled WGS sequence"/>
</dbReference>
<name>A0ABS1TKY5_9BACI</name>
<feature type="non-terminal residue" evidence="1">
    <location>
        <position position="1"/>
    </location>
</feature>
<gene>
    <name evidence="1" type="ORF">JK635_07140</name>
</gene>
<feature type="non-terminal residue" evidence="1">
    <location>
        <position position="195"/>
    </location>
</feature>